<dbReference type="PRINTS" id="PR00368">
    <property type="entry name" value="FADPNR"/>
</dbReference>
<feature type="domain" description="NADH:flavin oxidoreductase/NADH oxidase N-terminal" evidence="10">
    <location>
        <begin position="8"/>
        <end position="336"/>
    </location>
</feature>
<dbReference type="InterPro" id="IPR051793">
    <property type="entry name" value="NADH:flavin_oxidoreductase"/>
</dbReference>
<gene>
    <name evidence="12" type="ORF">FMA36_08955</name>
</gene>
<comment type="cofactor">
    <cofactor evidence="2">
        <name>[4Fe-4S] cluster</name>
        <dbReference type="ChEBI" id="CHEBI:49883"/>
    </cofactor>
</comment>
<dbReference type="PANTHER" id="PTHR42917">
    <property type="entry name" value="2,4-DIENOYL-COA REDUCTASE"/>
    <property type="match status" value="1"/>
</dbReference>
<sequence>MMSAFKHLFEPITIGGLEIRNRITLTGHGTGMGRDFKPDGRMLAYYETRAKGGTGLIMLGSQQVHPSSPGLTGLLCNYDDTIIPGLRNVAAAIHRHGGRVFGYLSHMGLASSSRPHPLWSASNAYEQRYGEVAHAMTVEEIDTIVAAFAAAALRCLEAGMDGIQVHCGHGLLLQQFLSPLTNFRTDEYGGSFLNRLRFPSEVLRAVRAAIGDNVPLGIRCSGDELVKGGLTVEDMRLIVPHLVAAGRLDYVDVSAGTDGDLVSNMMHEPPMGRPFAPFATIARQIKETIDVPVIHATRVHTAEMAEEILARGDADMAGMCRALIADPYLPNKAKSGNLSHIIPCVACEQACFGRLHRGRHISCVGNPMTGREVTYADRPEPIRKLKVIVVGGGPAGLEAALRSAQRGHEVTLIERDATLGGRLRKASLPPGRHEWQRLLEHKIQALHDANITLRLDETADTDTLLALKPDVVILSTGSTFRAPTLPGMKSADFVSVDNAVSNPDALGHKVLILDYLDRQPAMAAATLLAREGRAVTIATASLHVGIKLEMQNLTEFYRRAHAGNVSMRPLASPVSFADGKVTFRNPLTGYQWEEGPFDSIVVVGPGRPNDSLSAPLTQAGITVKIIGDAYAPRDVEAATLEGFEVAYSL</sequence>
<keyword evidence="5" id="KW-0288">FMN</keyword>
<dbReference type="AlphaFoldDB" id="A0A857FN25"/>
<name>A0A857FN25_KOMXY</name>
<dbReference type="InterPro" id="IPR013785">
    <property type="entry name" value="Aldolase_TIM"/>
</dbReference>
<organism evidence="12 13">
    <name type="scientific">Komagataeibacter xylinus</name>
    <name type="common">Gluconacetobacter xylinus</name>
    <dbReference type="NCBI Taxonomy" id="28448"/>
    <lineage>
        <taxon>Bacteria</taxon>
        <taxon>Pseudomonadati</taxon>
        <taxon>Pseudomonadota</taxon>
        <taxon>Alphaproteobacteria</taxon>
        <taxon>Acetobacterales</taxon>
        <taxon>Acetobacteraceae</taxon>
        <taxon>Komagataeibacter</taxon>
    </lineage>
</organism>
<evidence type="ECO:0000256" key="5">
    <source>
        <dbReference type="ARBA" id="ARBA00022643"/>
    </source>
</evidence>
<evidence type="ECO:0000259" key="11">
    <source>
        <dbReference type="Pfam" id="PF07992"/>
    </source>
</evidence>
<keyword evidence="4" id="KW-0285">Flavoprotein</keyword>
<proteinExistence type="inferred from homology"/>
<dbReference type="OrthoDB" id="9804454at2"/>
<keyword evidence="7" id="KW-0560">Oxidoreductase</keyword>
<evidence type="ECO:0000256" key="7">
    <source>
        <dbReference type="ARBA" id="ARBA00023002"/>
    </source>
</evidence>
<dbReference type="SUPFAM" id="SSF51905">
    <property type="entry name" value="FAD/NAD(P)-binding domain"/>
    <property type="match status" value="1"/>
</dbReference>
<reference evidence="12 13" key="1">
    <citation type="journal article" date="2020" name="Carbohydr. Polym.">
        <title>Characterization and optimization of production of bacterial cellulose from strain CGMCC 17276 based on whole-genome analysis.</title>
        <authorList>
            <person name="Lu T."/>
            <person name="Gao H."/>
            <person name="Liao B."/>
            <person name="Wu J."/>
            <person name="Zhang W."/>
            <person name="Huang J."/>
            <person name="Liu M."/>
            <person name="Huang J."/>
            <person name="Chang Z."/>
            <person name="Jin M."/>
            <person name="Yi Z."/>
            <person name="Jiang D."/>
        </authorList>
    </citation>
    <scope>NUCLEOTIDE SEQUENCE [LARGE SCALE GENOMIC DNA]</scope>
    <source>
        <strain evidence="12 13">CGMCC 17276</strain>
    </source>
</reference>
<evidence type="ECO:0000256" key="6">
    <source>
        <dbReference type="ARBA" id="ARBA00022723"/>
    </source>
</evidence>
<evidence type="ECO:0000256" key="9">
    <source>
        <dbReference type="ARBA" id="ARBA00023014"/>
    </source>
</evidence>
<dbReference type="InterPro" id="IPR036188">
    <property type="entry name" value="FAD/NAD-bd_sf"/>
</dbReference>
<evidence type="ECO:0000256" key="3">
    <source>
        <dbReference type="ARBA" id="ARBA00011048"/>
    </source>
</evidence>
<evidence type="ECO:0000313" key="12">
    <source>
        <dbReference type="EMBL" id="QHC35592.1"/>
    </source>
</evidence>
<evidence type="ECO:0000256" key="8">
    <source>
        <dbReference type="ARBA" id="ARBA00023004"/>
    </source>
</evidence>
<comment type="similarity">
    <text evidence="3">In the N-terminal section; belongs to the NADH:flavin oxidoreductase/NADH oxidase family.</text>
</comment>
<accession>A0A857FN25</accession>
<dbReference type="Gene3D" id="3.20.20.70">
    <property type="entry name" value="Aldolase class I"/>
    <property type="match status" value="1"/>
</dbReference>
<dbReference type="EMBL" id="CP041348">
    <property type="protein sequence ID" value="QHC35592.1"/>
    <property type="molecule type" value="Genomic_DNA"/>
</dbReference>
<dbReference type="SUPFAM" id="SSF51971">
    <property type="entry name" value="Nucleotide-binding domain"/>
    <property type="match status" value="1"/>
</dbReference>
<keyword evidence="9" id="KW-0411">Iron-sulfur</keyword>
<dbReference type="InterPro" id="IPR001155">
    <property type="entry name" value="OxRdtase_FMN_N"/>
</dbReference>
<dbReference type="Pfam" id="PF07992">
    <property type="entry name" value="Pyr_redox_2"/>
    <property type="match status" value="1"/>
</dbReference>
<keyword evidence="6" id="KW-0479">Metal-binding</keyword>
<dbReference type="Proteomes" id="UP000464674">
    <property type="component" value="Chromosome"/>
</dbReference>
<evidence type="ECO:0000256" key="2">
    <source>
        <dbReference type="ARBA" id="ARBA00001966"/>
    </source>
</evidence>
<dbReference type="GO" id="GO:0010181">
    <property type="term" value="F:FMN binding"/>
    <property type="evidence" value="ECO:0007669"/>
    <property type="project" value="InterPro"/>
</dbReference>
<dbReference type="Gene3D" id="3.50.50.60">
    <property type="entry name" value="FAD/NAD(P)-binding domain"/>
    <property type="match status" value="1"/>
</dbReference>
<dbReference type="RefSeq" id="WP_159262043.1">
    <property type="nucleotide sequence ID" value="NZ_CP041348.1"/>
</dbReference>
<dbReference type="GO" id="GO:0046872">
    <property type="term" value="F:metal ion binding"/>
    <property type="evidence" value="ECO:0007669"/>
    <property type="project" value="UniProtKB-KW"/>
</dbReference>
<evidence type="ECO:0000256" key="4">
    <source>
        <dbReference type="ARBA" id="ARBA00022630"/>
    </source>
</evidence>
<evidence type="ECO:0000313" key="13">
    <source>
        <dbReference type="Proteomes" id="UP000464674"/>
    </source>
</evidence>
<dbReference type="PANTHER" id="PTHR42917:SF2">
    <property type="entry name" value="2,4-DIENOYL-COA REDUCTASE [(2E)-ENOYL-COA-PRODUCING]"/>
    <property type="match status" value="1"/>
</dbReference>
<dbReference type="Pfam" id="PF00724">
    <property type="entry name" value="Oxidored_FMN"/>
    <property type="match status" value="1"/>
</dbReference>
<dbReference type="Gene3D" id="3.40.50.720">
    <property type="entry name" value="NAD(P)-binding Rossmann-like Domain"/>
    <property type="match status" value="1"/>
</dbReference>
<feature type="domain" description="FAD/NAD(P)-binding" evidence="11">
    <location>
        <begin position="386"/>
        <end position="493"/>
    </location>
</feature>
<keyword evidence="8" id="KW-0408">Iron</keyword>
<dbReference type="SUPFAM" id="SSF51395">
    <property type="entry name" value="FMN-linked oxidoreductases"/>
    <property type="match status" value="1"/>
</dbReference>
<evidence type="ECO:0000259" key="10">
    <source>
        <dbReference type="Pfam" id="PF00724"/>
    </source>
</evidence>
<comment type="cofactor">
    <cofactor evidence="1">
        <name>FMN</name>
        <dbReference type="ChEBI" id="CHEBI:58210"/>
    </cofactor>
</comment>
<dbReference type="InterPro" id="IPR023753">
    <property type="entry name" value="FAD/NAD-binding_dom"/>
</dbReference>
<dbReference type="GO" id="GO:0016491">
    <property type="term" value="F:oxidoreductase activity"/>
    <property type="evidence" value="ECO:0007669"/>
    <property type="project" value="UniProtKB-KW"/>
</dbReference>
<dbReference type="GO" id="GO:0051536">
    <property type="term" value="F:iron-sulfur cluster binding"/>
    <property type="evidence" value="ECO:0007669"/>
    <property type="project" value="UniProtKB-KW"/>
</dbReference>
<evidence type="ECO:0000256" key="1">
    <source>
        <dbReference type="ARBA" id="ARBA00001917"/>
    </source>
</evidence>
<protein>
    <submittedName>
        <fullName evidence="12">FAD-dependent oxidoreductase</fullName>
    </submittedName>
</protein>